<name>A0AB34FPP0_9HYPO</name>
<proteinExistence type="predicted"/>
<evidence type="ECO:0000313" key="2">
    <source>
        <dbReference type="Proteomes" id="UP001163105"/>
    </source>
</evidence>
<protein>
    <submittedName>
        <fullName evidence="1">Allantoate permease</fullName>
    </submittedName>
</protein>
<dbReference type="EMBL" id="JAQHRD010000005">
    <property type="protein sequence ID" value="KAJ6441177.1"/>
    <property type="molecule type" value="Genomic_DNA"/>
</dbReference>
<sequence>MTAPAASAFLPAGMLRTGGTTQRRLLRALDGHDSLWEFLHELSSVGAALASDPTLAGIAVAKTVSAFTGDAGGQWELAMVVLSMHKSMIRSIVLGSVAYDDCHGTLKAYPAPAPGDTHSQGVYVIGLRRKGESGKFLTRSEASTFIDGLQTYLLAARASALPAAQHTAQDLQALDLMRRVDNWHGKPPSPGVPRWACNSAQVDQIESLIGRLKDRIAQMSPTDVTERMMQSPLYVGCSSNLVVRLKAYDVARGFKGVNKPLSLSFCLLEELDMPVELVVRVALRTWKSYQLSLAEQAVATMASSMVYQGGFNAMQAGGQEGEVAGEAAAKNLVLLTRGFVSGNLAGMSQDMERRAEFLEELGALKDDLDRGEQSGAKVETIHRELGSLLAWDAEVLSLTLEKRIREHKAEHEQISRMNGALQTLLTIEKIRLEPDEQLDEVD</sequence>
<dbReference type="AlphaFoldDB" id="A0AB34FPP0"/>
<dbReference type="Proteomes" id="UP001163105">
    <property type="component" value="Unassembled WGS sequence"/>
</dbReference>
<reference evidence="1" key="1">
    <citation type="submission" date="2023-01" db="EMBL/GenBank/DDBJ databases">
        <title>The growth and conidiation of Purpureocillium lavendulum are regulated by nitrogen source and histone H3K14 acetylation.</title>
        <authorList>
            <person name="Tang P."/>
            <person name="Han J."/>
            <person name="Zhang C."/>
            <person name="Tang P."/>
            <person name="Qi F."/>
            <person name="Zhang K."/>
            <person name="Liang L."/>
        </authorList>
    </citation>
    <scope>NUCLEOTIDE SEQUENCE</scope>
    <source>
        <strain evidence="1">YMF1.00683</strain>
    </source>
</reference>
<gene>
    <name evidence="1" type="ORF">O9K51_06972</name>
</gene>
<comment type="caution">
    <text evidence="1">The sequence shown here is derived from an EMBL/GenBank/DDBJ whole genome shotgun (WGS) entry which is preliminary data.</text>
</comment>
<keyword evidence="2" id="KW-1185">Reference proteome</keyword>
<accession>A0AB34FPP0</accession>
<organism evidence="1 2">
    <name type="scientific">Purpureocillium lavendulum</name>
    <dbReference type="NCBI Taxonomy" id="1247861"/>
    <lineage>
        <taxon>Eukaryota</taxon>
        <taxon>Fungi</taxon>
        <taxon>Dikarya</taxon>
        <taxon>Ascomycota</taxon>
        <taxon>Pezizomycotina</taxon>
        <taxon>Sordariomycetes</taxon>
        <taxon>Hypocreomycetidae</taxon>
        <taxon>Hypocreales</taxon>
        <taxon>Ophiocordycipitaceae</taxon>
        <taxon>Purpureocillium</taxon>
    </lineage>
</organism>
<evidence type="ECO:0000313" key="1">
    <source>
        <dbReference type="EMBL" id="KAJ6441177.1"/>
    </source>
</evidence>